<keyword evidence="3" id="KW-1185">Reference proteome</keyword>
<sequence length="102" mass="10342">MAGSSEGGTALPGLSTAQIIRDREGSGGHGGGGRVDSGPVQRSMARPASPQQGRRGQIEIDTMSITACTLAPAPSAAHPAPPALRLAPGKCIFRDDAFHPKT</sequence>
<dbReference type="EMBL" id="KQ458860">
    <property type="protein sequence ID" value="KPJ04772.1"/>
    <property type="molecule type" value="Genomic_DNA"/>
</dbReference>
<dbReference type="AlphaFoldDB" id="A0A194QGY7"/>
<reference evidence="2 3" key="1">
    <citation type="journal article" date="2015" name="Nat. Commun.">
        <title>Outbred genome sequencing and CRISPR/Cas9 gene editing in butterflies.</title>
        <authorList>
            <person name="Li X."/>
            <person name="Fan D."/>
            <person name="Zhang W."/>
            <person name="Liu G."/>
            <person name="Zhang L."/>
            <person name="Zhao L."/>
            <person name="Fang X."/>
            <person name="Chen L."/>
            <person name="Dong Y."/>
            <person name="Chen Y."/>
            <person name="Ding Y."/>
            <person name="Zhao R."/>
            <person name="Feng M."/>
            <person name="Zhu Y."/>
            <person name="Feng Y."/>
            <person name="Jiang X."/>
            <person name="Zhu D."/>
            <person name="Xiang H."/>
            <person name="Feng X."/>
            <person name="Li S."/>
            <person name="Wang J."/>
            <person name="Zhang G."/>
            <person name="Kronforst M.R."/>
            <person name="Wang W."/>
        </authorList>
    </citation>
    <scope>NUCLEOTIDE SEQUENCE [LARGE SCALE GENOMIC DNA]</scope>
    <source>
        <strain evidence="2">Ya'a_city_454_Px</strain>
        <tissue evidence="2">Whole body</tissue>
    </source>
</reference>
<protein>
    <submittedName>
        <fullName evidence="2">Uncharacterized protein</fullName>
    </submittedName>
</protein>
<gene>
    <name evidence="2" type="ORF">RR46_02469</name>
</gene>
<evidence type="ECO:0000313" key="3">
    <source>
        <dbReference type="Proteomes" id="UP000053268"/>
    </source>
</evidence>
<organism evidence="2 3">
    <name type="scientific">Papilio xuthus</name>
    <name type="common">Asian swallowtail butterfly</name>
    <dbReference type="NCBI Taxonomy" id="66420"/>
    <lineage>
        <taxon>Eukaryota</taxon>
        <taxon>Metazoa</taxon>
        <taxon>Ecdysozoa</taxon>
        <taxon>Arthropoda</taxon>
        <taxon>Hexapoda</taxon>
        <taxon>Insecta</taxon>
        <taxon>Pterygota</taxon>
        <taxon>Neoptera</taxon>
        <taxon>Endopterygota</taxon>
        <taxon>Lepidoptera</taxon>
        <taxon>Glossata</taxon>
        <taxon>Ditrysia</taxon>
        <taxon>Papilionoidea</taxon>
        <taxon>Papilionidae</taxon>
        <taxon>Papilioninae</taxon>
        <taxon>Papilio</taxon>
    </lineage>
</organism>
<dbReference type="Proteomes" id="UP000053268">
    <property type="component" value="Unassembled WGS sequence"/>
</dbReference>
<name>A0A194QGY7_PAPXU</name>
<proteinExistence type="predicted"/>
<accession>A0A194QGY7</accession>
<evidence type="ECO:0000313" key="2">
    <source>
        <dbReference type="EMBL" id="KPJ04772.1"/>
    </source>
</evidence>
<feature type="region of interest" description="Disordered" evidence="1">
    <location>
        <begin position="1"/>
        <end position="58"/>
    </location>
</feature>
<evidence type="ECO:0000256" key="1">
    <source>
        <dbReference type="SAM" id="MobiDB-lite"/>
    </source>
</evidence>